<evidence type="ECO:0000256" key="8">
    <source>
        <dbReference type="ARBA" id="ARBA00023055"/>
    </source>
</evidence>
<evidence type="ECO:0000256" key="10">
    <source>
        <dbReference type="ARBA" id="ARBA00024479"/>
    </source>
</evidence>
<dbReference type="Proteomes" id="UP001623330">
    <property type="component" value="Unassembled WGS sequence"/>
</dbReference>
<dbReference type="PANTHER" id="PTHR13190">
    <property type="entry name" value="AUTOPHAGY-RELATED 2, ISOFORM A"/>
    <property type="match status" value="1"/>
</dbReference>
<accession>A0ABR4NYC3</accession>
<comment type="catalytic activity">
    <reaction evidence="11">
        <text>a 1,2-diacyl-sn-glycero-3-phosphoethanolamine(in) = a 1,2-diacyl-sn-glycero-3-phosphoethanolamine(out)</text>
        <dbReference type="Rhea" id="RHEA:38895"/>
        <dbReference type="ChEBI" id="CHEBI:64612"/>
    </reaction>
</comment>
<evidence type="ECO:0000256" key="11">
    <source>
        <dbReference type="ARBA" id="ARBA00024615"/>
    </source>
</evidence>
<evidence type="ECO:0000313" key="14">
    <source>
        <dbReference type="EMBL" id="KAL3233879.1"/>
    </source>
</evidence>
<evidence type="ECO:0000313" key="15">
    <source>
        <dbReference type="Proteomes" id="UP001623330"/>
    </source>
</evidence>
<comment type="catalytic activity">
    <reaction evidence="12">
        <text>a 1,2-diacyl-sn-glycero-3-phosphocholine(in) = a 1,2-diacyl-sn-glycero-3-phosphocholine(out)</text>
        <dbReference type="Rhea" id="RHEA:38571"/>
        <dbReference type="ChEBI" id="CHEBI:57643"/>
    </reaction>
</comment>
<evidence type="ECO:0000256" key="13">
    <source>
        <dbReference type="SAM" id="MobiDB-lite"/>
    </source>
</evidence>
<comment type="subcellular location">
    <subcellularLocation>
        <location evidence="1">Endoplasmic reticulum membrane</location>
        <topology evidence="1">Peripheral membrane protein</topology>
    </subcellularLocation>
    <subcellularLocation>
        <location evidence="2">Preautophagosomal structure membrane</location>
        <topology evidence="2">Peripheral membrane protein</topology>
    </subcellularLocation>
</comment>
<reference evidence="14 15" key="1">
    <citation type="submission" date="2024-05" db="EMBL/GenBank/DDBJ databases">
        <title>Long read based assembly of the Candida bracarensis genome reveals expanded adhesin content.</title>
        <authorList>
            <person name="Marcet-Houben M."/>
            <person name="Ksiezopolska E."/>
            <person name="Gabaldon T."/>
        </authorList>
    </citation>
    <scope>NUCLEOTIDE SEQUENCE [LARGE SCALE GENOMIC DNA]</scope>
    <source>
        <strain evidence="14 15">CBM6</strain>
    </source>
</reference>
<comment type="similarity">
    <text evidence="3">Belongs to the ATG2 family.</text>
</comment>
<proteinExistence type="inferred from homology"/>
<evidence type="ECO:0000256" key="12">
    <source>
        <dbReference type="ARBA" id="ARBA00024631"/>
    </source>
</evidence>
<comment type="catalytic activity">
    <reaction evidence="10">
        <text>a 1,2-diacyl-sn-glycero-3-phospho-L-serine(in) = a 1,2-diacyl-sn-glycero-3-phospho-L-serine(out)</text>
        <dbReference type="Rhea" id="RHEA:38663"/>
        <dbReference type="ChEBI" id="CHEBI:57262"/>
    </reaction>
</comment>
<sequence>MAFWLPQNIQRRLLLYVLQQITLFSNVDVSKLDVSLGSHSKFSFRDVDLNVDDIDIPGFDVISGSIGGLRIGLTVSGDVSVNGDGITFVLSIKDNDDLADLNAFSLAKSIHDLTTSMIQFNPQSKLTKNVSFSNESETDRIDDNAKKQFDETGGVGSYYDDYDDLENDDAVSSTTESEDNTTDSNAPTSRLNGMQQKVIAIALAKLKIVLQNLTVMIKIGDDIDSNYFLATIKKIDMSTMEKNERIFDIHDLQVFYCTSGSEDSETFTTDMSESMYFSQIDTKSVYMSAIEDAGDIKNSNVVNGLLKQELVKIGNLNFNMNGLSSLDDLSISSVDIHIDCFDISLPVLFEIKDDVIFKLVRSWMKKTDSTKLDVKNSPAYKRFQREVASPNGQVRSEVNVVTTRIKLNSTTSLICKGLVSNIEEKTYNFSVKTVDLQGIDSNWNVKKDNFFSLNICENCTTISISDSTLELSILDLSSLILLFHQLQEYQDFIRSKIYGKLPLKKSEDTKNGAVNIDWGGFQLKLLTGEDNFSLIIPEVFYDHLNSSLHVNRISVTKSGDLISDEDDNCKNHLEMTNISIDLSGHRSKSNFFDENFLSKYIFTNMLVTVSNISIFVTNSCLENINQNIEEITNIISPGVNGGRGSSSYCKSGKKTVKLLTASTVLNNKALLSKFVIKVGKLVLHLLDIPIPSFGELMLSTNDILVSATKDDIIIFNSRELDLLRISESGTREHIIQGITYHDSEKSRLYSSLNPTGKIKVRCTQTIFFYYATWLKLLRGYGNNATPEVQPKKRSSDTIIDLQVTDSILIMQPYRIKPALALTFGVLSVNYRLENNSTNISIRSNKLLLTDLFTNITSIGKSASNPVELLMKTGFSSIGRVEDVTITPKFAPTENNVHIGINSVILSMCADSFHTFIQLCMDLKYPETFPDDLKYEIVPTEKVDVFSTVSDNEFDSSALSKSSNILFDDVSETGSLHIVNSFIDEVDDTEELISHMAPTSSGQETSEASSTKGHIPISLKEEYIDAPRIRNRNPIVNTDKHVVLPLTIEISKIELRFFDGFDWKYTRKHLSKAIDDMEDEGDILANSNESNGKHFEKASLFDSICISTDQKDKSKLKETITEQIQGERQLSLKNKANFHPSKHYKCLILAENIMLNVRIFGSNHQGNELDFRNSDDLVDVEGAIGMFDIVDNIPTSTWNKFVTILKKESWPRKEPMLSFSFILTKPINYLQAVEAIIDLKLAPLRIHADQDMVDFLLRFLQFKDDRFELIDDYPEILFIQKFKTNTVKLRIDYKPKKTKNGLYSGHIMDIMNLFVLDESKLSLKGVILYGINGFTELGEELIKVWGTDVTSKQLFNVLQGFSPIKSFVSIGEGAQAFITVLLAEYKRDKSITRSVKKGGNIFVKTTTGDFIKLSTKLALGTQSLLENTEGMFGGIGPKGRMTSILEESSKLLDMEELFQEDQLLAGNNPKVRNKPPSAVVIDTSQRGEDGRPRVVSLYADQPLDVHQGLEEAYQALEKHLQIAYDTIWKTNKELRGMEGSGAKAAAITIARAAPIAIIRPMIGATEAIAKTLQGLYNQWDKSRVEDINDKYKKPK</sequence>
<keyword evidence="8" id="KW-0445">Lipid transport</keyword>
<feature type="region of interest" description="Disordered" evidence="13">
    <location>
        <begin position="129"/>
        <end position="189"/>
    </location>
</feature>
<protein>
    <recommendedName>
        <fullName evidence="4">Autophagy-related protein 2</fullName>
    </recommendedName>
</protein>
<evidence type="ECO:0000256" key="1">
    <source>
        <dbReference type="ARBA" id="ARBA00004406"/>
    </source>
</evidence>
<evidence type="ECO:0000256" key="2">
    <source>
        <dbReference type="ARBA" id="ARBA00004623"/>
    </source>
</evidence>
<keyword evidence="5" id="KW-0813">Transport</keyword>
<feature type="compositionally biased region" description="Acidic residues" evidence="13">
    <location>
        <begin position="160"/>
        <end position="169"/>
    </location>
</feature>
<feature type="compositionally biased region" description="Basic and acidic residues" evidence="13">
    <location>
        <begin position="137"/>
        <end position="150"/>
    </location>
</feature>
<evidence type="ECO:0000256" key="6">
    <source>
        <dbReference type="ARBA" id="ARBA00022824"/>
    </source>
</evidence>
<evidence type="ECO:0000256" key="4">
    <source>
        <dbReference type="ARBA" id="ARBA00018070"/>
    </source>
</evidence>
<evidence type="ECO:0000256" key="3">
    <source>
        <dbReference type="ARBA" id="ARBA00009714"/>
    </source>
</evidence>
<keyword evidence="9" id="KW-0472">Membrane</keyword>
<dbReference type="Pfam" id="PF13329">
    <property type="entry name" value="ATG2_CAD"/>
    <property type="match status" value="2"/>
</dbReference>
<dbReference type="InterPro" id="IPR026849">
    <property type="entry name" value="ATG2"/>
</dbReference>
<evidence type="ECO:0000256" key="7">
    <source>
        <dbReference type="ARBA" id="ARBA00023006"/>
    </source>
</evidence>
<keyword evidence="6" id="KW-0256">Endoplasmic reticulum</keyword>
<comment type="caution">
    <text evidence="14">The sequence shown here is derived from an EMBL/GenBank/DDBJ whole genome shotgun (WGS) entry which is preliminary data.</text>
</comment>
<gene>
    <name evidence="14" type="ORF">RNJ44_03919</name>
</gene>
<name>A0ABR4NYC3_9SACH</name>
<keyword evidence="7" id="KW-0072">Autophagy</keyword>
<keyword evidence="15" id="KW-1185">Reference proteome</keyword>
<dbReference type="PANTHER" id="PTHR13190:SF1">
    <property type="entry name" value="AUTOPHAGY-RELATED 2, ISOFORM A"/>
    <property type="match status" value="1"/>
</dbReference>
<evidence type="ECO:0000256" key="5">
    <source>
        <dbReference type="ARBA" id="ARBA00022448"/>
    </source>
</evidence>
<evidence type="ECO:0000256" key="9">
    <source>
        <dbReference type="ARBA" id="ARBA00023136"/>
    </source>
</evidence>
<dbReference type="EMBL" id="JBEVYD010000004">
    <property type="protein sequence ID" value="KAL3233879.1"/>
    <property type="molecule type" value="Genomic_DNA"/>
</dbReference>
<organism evidence="14 15">
    <name type="scientific">Nakaseomyces bracarensis</name>
    <dbReference type="NCBI Taxonomy" id="273131"/>
    <lineage>
        <taxon>Eukaryota</taxon>
        <taxon>Fungi</taxon>
        <taxon>Dikarya</taxon>
        <taxon>Ascomycota</taxon>
        <taxon>Saccharomycotina</taxon>
        <taxon>Saccharomycetes</taxon>
        <taxon>Saccharomycetales</taxon>
        <taxon>Saccharomycetaceae</taxon>
        <taxon>Nakaseomyces</taxon>
    </lineage>
</organism>